<evidence type="ECO:0000313" key="10">
    <source>
        <dbReference type="Proteomes" id="UP000094527"/>
    </source>
</evidence>
<keyword evidence="5" id="KW-0675">Receptor</keyword>
<dbReference type="InterPro" id="IPR043458">
    <property type="entry name" value="GPR158/179"/>
</dbReference>
<feature type="region of interest" description="Disordered" evidence="8">
    <location>
        <begin position="1"/>
        <end position="68"/>
    </location>
</feature>
<feature type="compositionally biased region" description="Basic and acidic residues" evidence="8">
    <location>
        <begin position="30"/>
        <end position="47"/>
    </location>
</feature>
<evidence type="ECO:0000256" key="4">
    <source>
        <dbReference type="ARBA" id="ARBA00023040"/>
    </source>
</evidence>
<sequence length="325" mass="36927">MSHHRLGIKKREEQSGSSLSGDSRTGSGNWRKEHNGQGERKSPGERKSKSRNSGSKNRQSSDEVNDDDNQAVIEYFPRVESFAGSHSEEVSNDNSFNEYRPLGPESYSGTNLISTDNSDELLLDDGDSASPLSDTEVPSSSQRNKPDIDIVTRFLNIVESQHLLGENCSAGTDFNLGEGVVDRYAQERFRLIAEFAVNRANMLTRMWKYVNSTVLGNEYLLHAMVMSMVEFDDDIFAAGNCYDQLQYKNYTLFCPFAFRYDGGTVLVKDLSLEYHYLGNSSEWFFIARKNAEKIIQAYNQFNRGKLSEKKTYYFLFHLLSSSFLI</sequence>
<dbReference type="GO" id="GO:0005886">
    <property type="term" value="C:plasma membrane"/>
    <property type="evidence" value="ECO:0007669"/>
    <property type="project" value="UniProtKB-SubCell"/>
</dbReference>
<feature type="compositionally biased region" description="Polar residues" evidence="8">
    <location>
        <begin position="107"/>
        <end position="116"/>
    </location>
</feature>
<dbReference type="GO" id="GO:0004930">
    <property type="term" value="F:G protein-coupled receptor activity"/>
    <property type="evidence" value="ECO:0007669"/>
    <property type="project" value="UniProtKB-KW"/>
</dbReference>
<feature type="region of interest" description="Disordered" evidence="8">
    <location>
        <begin position="84"/>
        <end position="144"/>
    </location>
</feature>
<dbReference type="EMBL" id="LJIJ01000760">
    <property type="protein sequence ID" value="ODM94738.1"/>
    <property type="molecule type" value="Genomic_DNA"/>
</dbReference>
<dbReference type="Gene3D" id="3.30.450.20">
    <property type="entry name" value="PAS domain"/>
    <property type="match status" value="1"/>
</dbReference>
<dbReference type="STRING" id="48709.A0A1D2MP74"/>
<protein>
    <submittedName>
        <fullName evidence="9">Uncharacterized protein</fullName>
    </submittedName>
</protein>
<name>A0A1D2MP74_ORCCI</name>
<comment type="subcellular location">
    <subcellularLocation>
        <location evidence="1">Cell membrane</location>
        <topology evidence="1">Multi-pass membrane protein</topology>
    </subcellularLocation>
</comment>
<keyword evidence="10" id="KW-1185">Reference proteome</keyword>
<keyword evidence="3" id="KW-0472">Membrane</keyword>
<dbReference type="Proteomes" id="UP000094527">
    <property type="component" value="Unassembled WGS sequence"/>
</dbReference>
<dbReference type="PANTHER" id="PTHR32546:SF29">
    <property type="entry name" value="G-PROTEIN COUPLED RECEPTORS FAMILY 3 PROFILE DOMAIN-CONTAINING PROTEIN"/>
    <property type="match status" value="1"/>
</dbReference>
<gene>
    <name evidence="9" type="ORF">Ocin01_11943</name>
</gene>
<evidence type="ECO:0000256" key="8">
    <source>
        <dbReference type="SAM" id="MobiDB-lite"/>
    </source>
</evidence>
<comment type="caution">
    <text evidence="9">The sequence shown here is derived from an EMBL/GenBank/DDBJ whole genome shotgun (WGS) entry which is preliminary data.</text>
</comment>
<evidence type="ECO:0000256" key="7">
    <source>
        <dbReference type="ARBA" id="ARBA00023224"/>
    </source>
</evidence>
<evidence type="ECO:0000256" key="2">
    <source>
        <dbReference type="ARBA" id="ARBA00007242"/>
    </source>
</evidence>
<evidence type="ECO:0000256" key="3">
    <source>
        <dbReference type="ARBA" id="ARBA00022475"/>
    </source>
</evidence>
<keyword evidence="6" id="KW-0325">Glycoprotein</keyword>
<feature type="compositionally biased region" description="Acidic residues" evidence="8">
    <location>
        <begin position="117"/>
        <end position="127"/>
    </location>
</feature>
<comment type="similarity">
    <text evidence="2">Belongs to the G-protein coupled receptor 3 family.</text>
</comment>
<feature type="compositionally biased region" description="Polar residues" evidence="8">
    <location>
        <begin position="130"/>
        <end position="143"/>
    </location>
</feature>
<keyword evidence="4" id="KW-0297">G-protein coupled receptor</keyword>
<evidence type="ECO:0000256" key="1">
    <source>
        <dbReference type="ARBA" id="ARBA00004651"/>
    </source>
</evidence>
<evidence type="ECO:0000256" key="6">
    <source>
        <dbReference type="ARBA" id="ARBA00023180"/>
    </source>
</evidence>
<dbReference type="AlphaFoldDB" id="A0A1D2MP74"/>
<keyword evidence="7" id="KW-0807">Transducer</keyword>
<feature type="compositionally biased region" description="Polar residues" evidence="8">
    <location>
        <begin position="15"/>
        <end position="28"/>
    </location>
</feature>
<keyword evidence="3" id="KW-1003">Cell membrane</keyword>
<reference evidence="9 10" key="1">
    <citation type="journal article" date="2016" name="Genome Biol. Evol.">
        <title>Gene Family Evolution Reflects Adaptation to Soil Environmental Stressors in the Genome of the Collembolan Orchesella cincta.</title>
        <authorList>
            <person name="Faddeeva-Vakhrusheva A."/>
            <person name="Derks M.F."/>
            <person name="Anvar S.Y."/>
            <person name="Agamennone V."/>
            <person name="Suring W."/>
            <person name="Smit S."/>
            <person name="van Straalen N.M."/>
            <person name="Roelofs D."/>
        </authorList>
    </citation>
    <scope>NUCLEOTIDE SEQUENCE [LARGE SCALE GENOMIC DNA]</scope>
    <source>
        <tissue evidence="9">Mixed pool</tissue>
    </source>
</reference>
<dbReference type="OrthoDB" id="2129233at2759"/>
<accession>A0A1D2MP74</accession>
<dbReference type="PANTHER" id="PTHR32546">
    <property type="entry name" value="G-PROTEIN COUPLED RECEPTOR 158-RELATED"/>
    <property type="match status" value="1"/>
</dbReference>
<evidence type="ECO:0000256" key="5">
    <source>
        <dbReference type="ARBA" id="ARBA00023170"/>
    </source>
</evidence>
<evidence type="ECO:0000313" key="9">
    <source>
        <dbReference type="EMBL" id="ODM94738.1"/>
    </source>
</evidence>
<organism evidence="9 10">
    <name type="scientific">Orchesella cincta</name>
    <name type="common">Springtail</name>
    <name type="synonym">Podura cincta</name>
    <dbReference type="NCBI Taxonomy" id="48709"/>
    <lineage>
        <taxon>Eukaryota</taxon>
        <taxon>Metazoa</taxon>
        <taxon>Ecdysozoa</taxon>
        <taxon>Arthropoda</taxon>
        <taxon>Hexapoda</taxon>
        <taxon>Collembola</taxon>
        <taxon>Entomobryomorpha</taxon>
        <taxon>Entomobryoidea</taxon>
        <taxon>Orchesellidae</taxon>
        <taxon>Orchesellinae</taxon>
        <taxon>Orchesella</taxon>
    </lineage>
</organism>
<proteinExistence type="inferred from homology"/>